<gene>
    <name evidence="15" type="ORF">HMPREF9140_00907</name>
</gene>
<dbReference type="GO" id="GO:0043138">
    <property type="term" value="F:3'-5' DNA helicase activity"/>
    <property type="evidence" value="ECO:0007669"/>
    <property type="project" value="UniProtKB-EC"/>
</dbReference>
<sequence length="640" mass="73716">MKYEEILRKYWGYTHFRGIQKELIESIGAGKDTMGLMPTGGGKSIAFQVPALAMEGVCLVVTPLISLMKDQVDRLQNQHIRAAAIYSGMLHSEMITILENCVFGAIKLLYVSPERLGSELFQAKLKHMNVSFITVDEAHCISQWGYDFRPAYLQIANIRKLVPQVPILALTATATPMVIDDIQNQLHFRVKNVFKMSFERKNVAYVVRKTDNKISELLHILQSVPGTAIVYCRSRDRTKQIAQNIERFGISATWFHAGLERAEKEQRQNDWQGNKIRVIVATNAFGMGIDKPDVRLVVHADFPSSLEAYFQEAGRVGRDGKKGYAVLLYSPGADERQLKKRGTDTFPPKDYIRTVYNHLAYFYQIGVGSGYGARMEFPIDKFCGIFKHFPIQVNSALHILHRAGYIFYEEDPDTRARVHFLLERDELYRLDALSEKENEVITSLLRNYGGLFSEFRYIDESLLAHEACIDRNEAYMILKGLAKKRIIDFIPRKNIPLITYTRDREETSRIVFTKEVYEQIKEQYENQISAIMEYAEKDYICRSRQLLRYFGEIKSNDCCICDVCLSSERQPEAKLVKMKELILGMLSDGKKHLVTELLQFRSKTPELEKEVISPVLQSMLAEEEIIMDGNYIYISRMRDE</sequence>
<dbReference type="EC" id="5.6.2.4" evidence="10"/>
<evidence type="ECO:0000256" key="6">
    <source>
        <dbReference type="ARBA" id="ARBA00022840"/>
    </source>
</evidence>
<dbReference type="GO" id="GO:0006310">
    <property type="term" value="P:DNA recombination"/>
    <property type="evidence" value="ECO:0007669"/>
    <property type="project" value="InterPro"/>
</dbReference>
<dbReference type="GO" id="GO:0006281">
    <property type="term" value="P:DNA repair"/>
    <property type="evidence" value="ECO:0007669"/>
    <property type="project" value="TreeGrafter"/>
</dbReference>
<keyword evidence="2" id="KW-0479">Metal-binding</keyword>
<name>H1Q1W9_9BACT</name>
<keyword evidence="16" id="KW-1185">Reference proteome</keyword>
<keyword evidence="6" id="KW-0067">ATP-binding</keyword>
<proteinExistence type="inferred from homology"/>
<reference evidence="15 16" key="1">
    <citation type="submission" date="2011-12" db="EMBL/GenBank/DDBJ databases">
        <title>The Genome Sequence of Prevotella micans F0438.</title>
        <authorList>
            <consortium name="The Broad Institute Genome Sequencing Platform"/>
            <person name="Earl A."/>
            <person name="Ward D."/>
            <person name="Feldgarden M."/>
            <person name="Gevers D."/>
            <person name="Izard J."/>
            <person name="Baranova O.V."/>
            <person name="Blanton J.M."/>
            <person name="Wade W.G."/>
            <person name="Dewhirst F.E."/>
            <person name="Young S.K."/>
            <person name="Zeng Q."/>
            <person name="Gargeya S."/>
            <person name="Fitzgerald M."/>
            <person name="Haas B."/>
            <person name="Abouelleil A."/>
            <person name="Alvarado L."/>
            <person name="Arachchi H.M."/>
            <person name="Berlin A."/>
            <person name="Chapman S.B."/>
            <person name="Gearin G."/>
            <person name="Goldberg J."/>
            <person name="Griggs A."/>
            <person name="Gujja S."/>
            <person name="Hansen M."/>
            <person name="Heiman D."/>
            <person name="Howarth C."/>
            <person name="Larimer J."/>
            <person name="Lui A."/>
            <person name="MacDonald P.J.P."/>
            <person name="McCowen C."/>
            <person name="Montmayeur A."/>
            <person name="Murphy C."/>
            <person name="Neiman D."/>
            <person name="Pearson M."/>
            <person name="Priest M."/>
            <person name="Roberts A."/>
            <person name="Saif S."/>
            <person name="Shea T."/>
            <person name="Sisk P."/>
            <person name="Stolte C."/>
            <person name="Sykes S."/>
            <person name="Wortman J."/>
            <person name="Nusbaum C."/>
            <person name="Birren B."/>
        </authorList>
    </citation>
    <scope>NUCLEOTIDE SEQUENCE [LARGE SCALE GENOMIC DNA]</scope>
    <source>
        <strain evidence="15 16">F0438</strain>
    </source>
</reference>
<dbReference type="Gene3D" id="3.40.50.300">
    <property type="entry name" value="P-loop containing nucleotide triphosphate hydrolases"/>
    <property type="match status" value="2"/>
</dbReference>
<accession>H1Q1W9</accession>
<dbReference type="GO" id="GO:0003677">
    <property type="term" value="F:DNA binding"/>
    <property type="evidence" value="ECO:0007669"/>
    <property type="project" value="UniProtKB-KW"/>
</dbReference>
<dbReference type="RefSeq" id="WP_006952031.1">
    <property type="nucleotide sequence ID" value="NZ_JH594521.1"/>
</dbReference>
<evidence type="ECO:0000256" key="8">
    <source>
        <dbReference type="ARBA" id="ARBA00023235"/>
    </source>
</evidence>
<protein>
    <recommendedName>
        <fullName evidence="11">ATP-dependent DNA helicase RecQ</fullName>
        <ecNumber evidence="10">5.6.2.4</ecNumber>
    </recommendedName>
    <alternativeName>
        <fullName evidence="12">DNA 3'-5' helicase RecQ</fullName>
    </alternativeName>
</protein>
<evidence type="ECO:0000256" key="4">
    <source>
        <dbReference type="ARBA" id="ARBA00022801"/>
    </source>
</evidence>
<evidence type="ECO:0000313" key="15">
    <source>
        <dbReference type="EMBL" id="EHO71589.1"/>
    </source>
</evidence>
<evidence type="ECO:0000256" key="1">
    <source>
        <dbReference type="ARBA" id="ARBA00005446"/>
    </source>
</evidence>
<dbReference type="InterPro" id="IPR036388">
    <property type="entry name" value="WH-like_DNA-bd_sf"/>
</dbReference>
<dbReference type="SMART" id="SM00490">
    <property type="entry name" value="HELICc"/>
    <property type="match status" value="1"/>
</dbReference>
<dbReference type="InterPro" id="IPR001650">
    <property type="entry name" value="Helicase_C-like"/>
</dbReference>
<dbReference type="PANTHER" id="PTHR13710:SF105">
    <property type="entry name" value="ATP-DEPENDENT DNA HELICASE Q1"/>
    <property type="match status" value="1"/>
</dbReference>
<dbReference type="Proteomes" id="UP000016023">
    <property type="component" value="Unassembled WGS sequence"/>
</dbReference>
<evidence type="ECO:0000256" key="7">
    <source>
        <dbReference type="ARBA" id="ARBA00023125"/>
    </source>
</evidence>
<keyword evidence="5" id="KW-0347">Helicase</keyword>
<dbReference type="InterPro" id="IPR004589">
    <property type="entry name" value="DNA_helicase_ATP-dep_RecQ"/>
</dbReference>
<dbReference type="PROSITE" id="PS51194">
    <property type="entry name" value="HELICASE_CTER"/>
    <property type="match status" value="1"/>
</dbReference>
<dbReference type="GO" id="GO:0030894">
    <property type="term" value="C:replisome"/>
    <property type="evidence" value="ECO:0007669"/>
    <property type="project" value="TreeGrafter"/>
</dbReference>
<dbReference type="eggNOG" id="COG0514">
    <property type="taxonomic scope" value="Bacteria"/>
</dbReference>
<dbReference type="PATRIC" id="fig|883158.3.peg.916"/>
<dbReference type="NCBIfam" id="TIGR00614">
    <property type="entry name" value="recQ_fam"/>
    <property type="match status" value="1"/>
</dbReference>
<dbReference type="InterPro" id="IPR014001">
    <property type="entry name" value="Helicase_ATP-bd"/>
</dbReference>
<dbReference type="InterPro" id="IPR027417">
    <property type="entry name" value="P-loop_NTPase"/>
</dbReference>
<dbReference type="GO" id="GO:0009378">
    <property type="term" value="F:four-way junction helicase activity"/>
    <property type="evidence" value="ECO:0007669"/>
    <property type="project" value="TreeGrafter"/>
</dbReference>
<keyword evidence="8" id="KW-0413">Isomerase</keyword>
<dbReference type="STRING" id="883158.HMPREF9140_00907"/>
<comment type="catalytic activity">
    <reaction evidence="9">
        <text>Couples ATP hydrolysis with the unwinding of duplex DNA by translocating in the 3'-5' direction.</text>
        <dbReference type="EC" id="5.6.2.4"/>
    </reaction>
</comment>
<comment type="caution">
    <text evidence="15">The sequence shown here is derived from an EMBL/GenBank/DDBJ whole genome shotgun (WGS) entry which is preliminary data.</text>
</comment>
<evidence type="ECO:0000256" key="5">
    <source>
        <dbReference type="ARBA" id="ARBA00022806"/>
    </source>
</evidence>
<evidence type="ECO:0000256" key="11">
    <source>
        <dbReference type="ARBA" id="ARBA00044535"/>
    </source>
</evidence>
<dbReference type="EMBL" id="AGWK01000027">
    <property type="protein sequence ID" value="EHO71589.1"/>
    <property type="molecule type" value="Genomic_DNA"/>
</dbReference>
<dbReference type="GO" id="GO:0043590">
    <property type="term" value="C:bacterial nucleoid"/>
    <property type="evidence" value="ECO:0007669"/>
    <property type="project" value="TreeGrafter"/>
</dbReference>
<evidence type="ECO:0000259" key="14">
    <source>
        <dbReference type="PROSITE" id="PS51194"/>
    </source>
</evidence>
<dbReference type="AlphaFoldDB" id="H1Q1W9"/>
<dbReference type="PROSITE" id="PS51192">
    <property type="entry name" value="HELICASE_ATP_BIND_1"/>
    <property type="match status" value="1"/>
</dbReference>
<dbReference type="Pfam" id="PF16124">
    <property type="entry name" value="RecQ_Zn_bind"/>
    <property type="match status" value="1"/>
</dbReference>
<dbReference type="InterPro" id="IPR011545">
    <property type="entry name" value="DEAD/DEAH_box_helicase_dom"/>
</dbReference>
<feature type="domain" description="Helicase ATP-binding" evidence="13">
    <location>
        <begin position="24"/>
        <end position="192"/>
    </location>
</feature>
<comment type="similarity">
    <text evidence="1">Belongs to the helicase family. RecQ subfamily.</text>
</comment>
<dbReference type="SMART" id="SM00487">
    <property type="entry name" value="DEXDc"/>
    <property type="match status" value="1"/>
</dbReference>
<keyword evidence="4" id="KW-0378">Hydrolase</keyword>
<organism evidence="15 16">
    <name type="scientific">Prevotella micans F0438</name>
    <dbReference type="NCBI Taxonomy" id="883158"/>
    <lineage>
        <taxon>Bacteria</taxon>
        <taxon>Pseudomonadati</taxon>
        <taxon>Bacteroidota</taxon>
        <taxon>Bacteroidia</taxon>
        <taxon>Bacteroidales</taxon>
        <taxon>Prevotellaceae</taxon>
        <taxon>Prevotella</taxon>
    </lineage>
</organism>
<dbReference type="SUPFAM" id="SSF52540">
    <property type="entry name" value="P-loop containing nucleoside triphosphate hydrolases"/>
    <property type="match status" value="1"/>
</dbReference>
<dbReference type="Gene3D" id="1.10.10.10">
    <property type="entry name" value="Winged helix-like DNA-binding domain superfamily/Winged helix DNA-binding domain"/>
    <property type="match status" value="1"/>
</dbReference>
<evidence type="ECO:0000256" key="3">
    <source>
        <dbReference type="ARBA" id="ARBA00022741"/>
    </source>
</evidence>
<feature type="domain" description="Helicase C-terminal" evidence="14">
    <location>
        <begin position="213"/>
        <end position="360"/>
    </location>
</feature>
<keyword evidence="7" id="KW-0238">DNA-binding</keyword>
<evidence type="ECO:0000256" key="10">
    <source>
        <dbReference type="ARBA" id="ARBA00034808"/>
    </source>
</evidence>
<dbReference type="GO" id="GO:0046872">
    <property type="term" value="F:metal ion binding"/>
    <property type="evidence" value="ECO:0007669"/>
    <property type="project" value="UniProtKB-KW"/>
</dbReference>
<keyword evidence="3" id="KW-0547">Nucleotide-binding</keyword>
<dbReference type="Pfam" id="PF00271">
    <property type="entry name" value="Helicase_C"/>
    <property type="match status" value="1"/>
</dbReference>
<dbReference type="GO" id="GO:0005524">
    <property type="term" value="F:ATP binding"/>
    <property type="evidence" value="ECO:0007669"/>
    <property type="project" value="UniProtKB-KW"/>
</dbReference>
<dbReference type="FunFam" id="3.40.50.300:FF:001389">
    <property type="entry name" value="ATP-dependent DNA helicase RecQ"/>
    <property type="match status" value="1"/>
</dbReference>
<evidence type="ECO:0000313" key="16">
    <source>
        <dbReference type="Proteomes" id="UP000016023"/>
    </source>
</evidence>
<dbReference type="PANTHER" id="PTHR13710">
    <property type="entry name" value="DNA HELICASE RECQ FAMILY MEMBER"/>
    <property type="match status" value="1"/>
</dbReference>
<dbReference type="GO" id="GO:0016787">
    <property type="term" value="F:hydrolase activity"/>
    <property type="evidence" value="ECO:0007669"/>
    <property type="project" value="UniProtKB-KW"/>
</dbReference>
<dbReference type="InterPro" id="IPR032284">
    <property type="entry name" value="RecQ_Zn-bd"/>
</dbReference>
<dbReference type="CDD" id="cd17920">
    <property type="entry name" value="DEXHc_RecQ"/>
    <property type="match status" value="1"/>
</dbReference>
<evidence type="ECO:0000259" key="13">
    <source>
        <dbReference type="PROSITE" id="PS51192"/>
    </source>
</evidence>
<dbReference type="Pfam" id="PF00270">
    <property type="entry name" value="DEAD"/>
    <property type="match status" value="1"/>
</dbReference>
<evidence type="ECO:0000256" key="9">
    <source>
        <dbReference type="ARBA" id="ARBA00034617"/>
    </source>
</evidence>
<evidence type="ECO:0000256" key="12">
    <source>
        <dbReference type="ARBA" id="ARBA00044550"/>
    </source>
</evidence>
<evidence type="ECO:0000256" key="2">
    <source>
        <dbReference type="ARBA" id="ARBA00022723"/>
    </source>
</evidence>
<dbReference type="GO" id="GO:0005737">
    <property type="term" value="C:cytoplasm"/>
    <property type="evidence" value="ECO:0007669"/>
    <property type="project" value="TreeGrafter"/>
</dbReference>
<dbReference type="HOGENOM" id="CLU_001103_9_7_10"/>